<organism evidence="1">
    <name type="scientific">uncultured bacterium DX-1A-14</name>
    <dbReference type="NCBI Taxonomy" id="1292053"/>
    <lineage>
        <taxon>Bacteria</taxon>
        <taxon>environmental samples</taxon>
    </lineage>
</organism>
<dbReference type="AlphaFoldDB" id="M1LGU8"/>
<dbReference type="EMBL" id="JX308284">
    <property type="protein sequence ID" value="AGF34077.1"/>
    <property type="molecule type" value="Genomic_DNA"/>
</dbReference>
<accession>M1LGU8</accession>
<dbReference type="GO" id="GO:0009399">
    <property type="term" value="P:nitrogen fixation"/>
    <property type="evidence" value="ECO:0007669"/>
    <property type="project" value="InterPro"/>
</dbReference>
<evidence type="ECO:0000313" key="1">
    <source>
        <dbReference type="EMBL" id="AGF34077.1"/>
    </source>
</evidence>
<dbReference type="Pfam" id="PF04891">
    <property type="entry name" value="NifQ"/>
    <property type="match status" value="1"/>
</dbReference>
<name>M1LGU8_9BACT</name>
<reference evidence="1" key="1">
    <citation type="journal article" date="2013" name="Appl. Environ. Microbiol.">
        <title>RubisCO Gene Clusters Found in a Metagenome Microarray from Acid Mine Drainage.</title>
        <authorList>
            <person name="Guo X."/>
            <person name="Yin H."/>
            <person name="Cong J."/>
            <person name="Dai Z."/>
            <person name="Liang Y."/>
            <person name="Liu X."/>
        </authorList>
    </citation>
    <scope>NUCLEOTIDE SEQUENCE</scope>
</reference>
<protein>
    <submittedName>
        <fullName evidence="1">NifQ family protein</fullName>
    </submittedName>
</protein>
<sequence length="191" mass="21445">MPGQLTAELVRKSRFPDEPLTVAFAGTIARALESNRRPLIRGLPEDRFQRLMRTCFPGISLQNGVASEPAAGSDEFDDLLHLLRENAARLDEAAEWLAYCIASASMAESHLWQDMGLPNRRALSHLFLEYFPALSAGNTRNMKWKKFLYRKLCERAGVPLCRAPRCADCIDYDRCFGPEDEGPESQALRAA</sequence>
<proteinExistence type="predicted"/>
<dbReference type="InterPro" id="IPR006975">
    <property type="entry name" value="NifQ"/>
</dbReference>
<dbReference type="GO" id="GO:0030151">
    <property type="term" value="F:molybdenum ion binding"/>
    <property type="evidence" value="ECO:0007669"/>
    <property type="project" value="InterPro"/>
</dbReference>